<dbReference type="Pfam" id="PF21445">
    <property type="entry name" value="ADDB_N"/>
    <property type="match status" value="1"/>
</dbReference>
<keyword evidence="8" id="KW-0238">DNA-binding</keyword>
<dbReference type="Proteomes" id="UP001208017">
    <property type="component" value="Unassembled WGS sequence"/>
</dbReference>
<dbReference type="EMBL" id="JAPMLT010000003">
    <property type="protein sequence ID" value="MCX7570060.1"/>
    <property type="molecule type" value="Genomic_DNA"/>
</dbReference>
<dbReference type="Pfam" id="PF12705">
    <property type="entry name" value="PDDEXK_1"/>
    <property type="match status" value="1"/>
</dbReference>
<reference evidence="12 13" key="1">
    <citation type="submission" date="2022-11" db="EMBL/GenBank/DDBJ databases">
        <title>Study of microbial diversity in lake waters.</title>
        <authorList>
            <person name="Zhang J."/>
        </authorList>
    </citation>
    <scope>NUCLEOTIDE SEQUENCE [LARGE SCALE GENOMIC DNA]</scope>
    <source>
        <strain evidence="12 13">DT12</strain>
    </source>
</reference>
<evidence type="ECO:0000256" key="1">
    <source>
        <dbReference type="ARBA" id="ARBA00022722"/>
    </source>
</evidence>
<keyword evidence="9" id="KW-0234">DNA repair</keyword>
<gene>
    <name evidence="12" type="ORF">OS242_08790</name>
</gene>
<protein>
    <submittedName>
        <fullName evidence="12">PD-(D/E)XK nuclease family protein</fullName>
    </submittedName>
</protein>
<dbReference type="Gene3D" id="1.10.10.160">
    <property type="match status" value="1"/>
</dbReference>
<keyword evidence="6" id="KW-0269">Exonuclease</keyword>
<name>A0ABT3WZH6_9BACL</name>
<evidence type="ECO:0000256" key="6">
    <source>
        <dbReference type="ARBA" id="ARBA00022839"/>
    </source>
</evidence>
<dbReference type="InterPro" id="IPR038726">
    <property type="entry name" value="PDDEXK_AddAB-type"/>
</dbReference>
<dbReference type="Gene3D" id="3.90.320.10">
    <property type="match status" value="1"/>
</dbReference>
<dbReference type="SUPFAM" id="SSF52540">
    <property type="entry name" value="P-loop containing nucleoside triphosphate hydrolases"/>
    <property type="match status" value="1"/>
</dbReference>
<accession>A0ABT3WZH6</accession>
<evidence type="ECO:0000256" key="3">
    <source>
        <dbReference type="ARBA" id="ARBA00022763"/>
    </source>
</evidence>
<keyword evidence="5" id="KW-0347">Helicase</keyword>
<keyword evidence="13" id="KW-1185">Reference proteome</keyword>
<keyword evidence="4" id="KW-0378">Hydrolase</keyword>
<feature type="domain" description="PD-(D/E)XK endonuclease-like" evidence="10">
    <location>
        <begin position="772"/>
        <end position="1072"/>
    </location>
</feature>
<evidence type="ECO:0000259" key="11">
    <source>
        <dbReference type="Pfam" id="PF21445"/>
    </source>
</evidence>
<comment type="caution">
    <text evidence="12">The sequence shown here is derived from an EMBL/GenBank/DDBJ whole genome shotgun (WGS) entry which is preliminary data.</text>
</comment>
<evidence type="ECO:0000256" key="4">
    <source>
        <dbReference type="ARBA" id="ARBA00022801"/>
    </source>
</evidence>
<dbReference type="Gene3D" id="3.40.50.300">
    <property type="entry name" value="P-loop containing nucleotide triphosphate hydrolases"/>
    <property type="match status" value="2"/>
</dbReference>
<feature type="domain" description="ATP-dependent helicase/deoxyribonuclease subunit B N-terminal" evidence="11">
    <location>
        <begin position="113"/>
        <end position="244"/>
    </location>
</feature>
<proteinExistence type="predicted"/>
<keyword evidence="3" id="KW-0227">DNA damage</keyword>
<evidence type="ECO:0000256" key="9">
    <source>
        <dbReference type="ARBA" id="ARBA00023204"/>
    </source>
</evidence>
<dbReference type="InterPro" id="IPR013986">
    <property type="entry name" value="DExx_box_DNA_helicase_dom_sf"/>
</dbReference>
<keyword evidence="1" id="KW-0540">Nuclease</keyword>
<evidence type="ECO:0000259" key="10">
    <source>
        <dbReference type="Pfam" id="PF12705"/>
    </source>
</evidence>
<dbReference type="InterPro" id="IPR027417">
    <property type="entry name" value="P-loop_NTPase"/>
</dbReference>
<dbReference type="InterPro" id="IPR049035">
    <property type="entry name" value="ADDB_N"/>
</dbReference>
<dbReference type="PANTHER" id="PTHR30591">
    <property type="entry name" value="RECBCD ENZYME SUBUNIT RECC"/>
    <property type="match status" value="1"/>
</dbReference>
<evidence type="ECO:0000313" key="12">
    <source>
        <dbReference type="EMBL" id="MCX7570060.1"/>
    </source>
</evidence>
<evidence type="ECO:0000256" key="7">
    <source>
        <dbReference type="ARBA" id="ARBA00022840"/>
    </source>
</evidence>
<evidence type="ECO:0000313" key="13">
    <source>
        <dbReference type="Proteomes" id="UP001208017"/>
    </source>
</evidence>
<dbReference type="PANTHER" id="PTHR30591:SF1">
    <property type="entry name" value="RECBCD ENZYME SUBUNIT RECC"/>
    <property type="match status" value="1"/>
</dbReference>
<evidence type="ECO:0000256" key="2">
    <source>
        <dbReference type="ARBA" id="ARBA00022741"/>
    </source>
</evidence>
<evidence type="ECO:0000256" key="5">
    <source>
        <dbReference type="ARBA" id="ARBA00022806"/>
    </source>
</evidence>
<keyword evidence="2" id="KW-0547">Nucleotide-binding</keyword>
<organism evidence="12 13">
    <name type="scientific">Tumebacillus lacus</name>
    <dbReference type="NCBI Taxonomy" id="2995335"/>
    <lineage>
        <taxon>Bacteria</taxon>
        <taxon>Bacillati</taxon>
        <taxon>Bacillota</taxon>
        <taxon>Bacilli</taxon>
        <taxon>Bacillales</taxon>
        <taxon>Alicyclobacillaceae</taxon>
        <taxon>Tumebacillus</taxon>
    </lineage>
</organism>
<dbReference type="RefSeq" id="WP_267151303.1">
    <property type="nucleotide sequence ID" value="NZ_JAPMLT010000003.1"/>
</dbReference>
<keyword evidence="7" id="KW-0067">ATP-binding</keyword>
<evidence type="ECO:0000256" key="8">
    <source>
        <dbReference type="ARBA" id="ARBA00023125"/>
    </source>
</evidence>
<sequence length="1091" mass="121067">MKKVICGPFDSALREVWTAEVAGAIQDGKGESCLYLVPTRGLAGAVRQQILTGLPGTAGEQVLTLYEVVEAVLARSGRSGDRAVARIDALTAERLTARVMRGMDGTYQGSPWETWSHSPGVVAAFRQHIGELKRARIEPERLQEIAGSRARSGARDAADVQALADVYAAYQAELRAGEAVLLDTEETYLEAARWLLKHGLQAAFPGATRVYVDSFTDFEPHQWSVLEQVLSAEQVLVYLPYQKERWAWLEAAAAQMERMIGQFAERGFEVEVADAGAALDDAVAEDLLAFRERLFAPHAEPVSDAPNVEVFAARTVEKEWLWVAKRIKELCADGVSPHEIAILTPQEWRVGGTGQRVLAAEGIQVERAATMRAADVPWVRDLLALCAVADEDWHREALQRAAGALWWWEHPLRGRETQVMAAARGLGVVKGLEKWRSRLATALVSADGEAAEIWQAVAGWLEFLAEKLAALPVAATGSEMADALRGWIPAAKMHAAWTERYRTGQLSGADLQRDLQAREALVAVLDGVVKTEALLGAETMTRGECVGWIRRQLEAAEVRPDRGRRGGVTVLEPSAARGLSFRYVFFVGLNEGAWPVPPSTPWLLREGLREELAAEMPLLSAHVQGDQQKLFFLMGWQTAREGAFLSYVGGSKRDLPSRYVEEVCGLCPALKERDKDAYLSGSALYPAEQGRISNRREVRDWLAARAATSGEVPPEAVTAAGGTARWWQVLRQAQGELERAAQPGRTPFDGALQDPEAQRELAAAFSEERVYSVSLFNRYGACPYQFFLSRVLRLEEEQEEEEELSALEKGNLYHAVLHELYRPLTCVERITSDAVERLRGELPLVFERQWRKAQSGRQKAGGKRQELAKERMLRRLQEYVESEIEAWETLGLPLVPRYLEWVFGMEFGPEQDPRSQTEPVTVAGLKFRGQIDRIDVAGTESGARAFYLVDYKTKGTKAMPKAIEQGLDFQLPVYLKAVEQALFGEGSAVGGAYVSIEKADRTTGALVKAEHLQDLGMGKKRLKLGSEEWDALLAGSEAMLRRYRERMADGQFPVEPGDEKVCDYCEYRQACRYDRLRAMKRNGRGAVSDGE</sequence>
<dbReference type="InterPro" id="IPR011604">
    <property type="entry name" value="PDDEXK-like_dom_sf"/>
</dbReference>